<evidence type="ECO:0000256" key="1">
    <source>
        <dbReference type="ARBA" id="ARBA00004651"/>
    </source>
</evidence>
<dbReference type="SUPFAM" id="SSF63380">
    <property type="entry name" value="Riboflavin synthase domain-like"/>
    <property type="match status" value="1"/>
</dbReference>
<proteinExistence type="inferred from homology"/>
<feature type="transmembrane region" description="Helical" evidence="14">
    <location>
        <begin position="78"/>
        <end position="95"/>
    </location>
</feature>
<keyword evidence="5" id="KW-1003">Cell membrane</keyword>
<dbReference type="RefSeq" id="XP_041233488.1">
    <property type="nucleotide sequence ID" value="XM_041378459.1"/>
</dbReference>
<reference evidence="16" key="1">
    <citation type="journal article" date="2020" name="New Phytol.">
        <title>Comparative genomics reveals dynamic genome evolution in host specialist ectomycorrhizal fungi.</title>
        <authorList>
            <person name="Lofgren L.A."/>
            <person name="Nguyen N.H."/>
            <person name="Vilgalys R."/>
            <person name="Ruytinx J."/>
            <person name="Liao H.L."/>
            <person name="Branco S."/>
            <person name="Kuo A."/>
            <person name="LaButti K."/>
            <person name="Lipzen A."/>
            <person name="Andreopoulos W."/>
            <person name="Pangilinan J."/>
            <person name="Riley R."/>
            <person name="Hundley H."/>
            <person name="Na H."/>
            <person name="Barry K."/>
            <person name="Grigoriev I.V."/>
            <person name="Stajich J.E."/>
            <person name="Kennedy P.G."/>
        </authorList>
    </citation>
    <scope>NUCLEOTIDE SEQUENCE</scope>
    <source>
        <strain evidence="16">FC203</strain>
    </source>
</reference>
<sequence length="624" mass="69117">MFSESSQASKADITILTEELDSYPQQVWIFIGVFLSVVGCFQWSSHIHSKFARRTHHESDEETAPIHNIQYKFSLRRIPLAFINFYRVVAFRWTLEIGKSYTLNMAEVFVTVAYIALLLAYAFINTTSVEGQKLDVFYWSNRIAVLASSQFPIVTALGTKNNLVSLVTGISYDRLNYIHRMMARTCFMLLCIHGVGEVIYPSAQNTSNNNWVQAGTISLIAFAVVIVVSLRPVRSNIYELFFYVHFIGVLIFLVAAYFHTNGIFGSYWVWPSFVIWALDRFIRVVRLIVFNHSYFGFKSGSGTMDATTEMLSEDIVRVRLRRPPHFHWSPGQAAYLIMPSVSTLPFEAHPFTIASFDSSLLSTAETEDQSGSGENHETQVLGSSNSLWKELVFLVNVHGGFTKKLKEVAATKGTVKVFVDGPYGPSADLGSYDTSVLVAGGSGISYTLPVLLSVIEQVRKGKSSCKRVVFIWSIRQAGYVQWIEEALIKAVQLAPPSLTVSIRIFNTGSPSTTQSMEEVSGLSNPDPTEKNVTFEQVVTRKSPSTSSMLLSLRGVKMESGRSDLDALLKEEVSMASGRMSVSVCGSHGIARAVRHALRFPVSGPSSVLSGGPSVTLYVESFGYA</sequence>
<evidence type="ECO:0000256" key="8">
    <source>
        <dbReference type="ARBA" id="ARBA00022989"/>
    </source>
</evidence>
<dbReference type="PROSITE" id="PS51384">
    <property type="entry name" value="FAD_FR"/>
    <property type="match status" value="1"/>
</dbReference>
<evidence type="ECO:0000313" key="16">
    <source>
        <dbReference type="EMBL" id="KAG1907913.1"/>
    </source>
</evidence>
<evidence type="ECO:0000256" key="14">
    <source>
        <dbReference type="SAM" id="Phobius"/>
    </source>
</evidence>
<keyword evidence="7" id="KW-0249">Electron transport</keyword>
<dbReference type="SUPFAM" id="SSF52343">
    <property type="entry name" value="Ferredoxin reductase-like, C-terminal NADP-linked domain"/>
    <property type="match status" value="1"/>
</dbReference>
<feature type="transmembrane region" description="Helical" evidence="14">
    <location>
        <begin position="101"/>
        <end position="124"/>
    </location>
</feature>
<evidence type="ECO:0000256" key="11">
    <source>
        <dbReference type="ARBA" id="ARBA00023136"/>
    </source>
</evidence>
<feature type="domain" description="FAD-binding FR-type" evidence="15">
    <location>
        <begin position="274"/>
        <end position="429"/>
    </location>
</feature>
<comment type="subcellular location">
    <subcellularLocation>
        <location evidence="1">Cell membrane</location>
        <topology evidence="1">Multi-pass membrane protein</topology>
    </subcellularLocation>
</comment>
<keyword evidence="9" id="KW-0560">Oxidoreductase</keyword>
<comment type="catalytic activity">
    <reaction evidence="13">
        <text>2 a Fe(II)-siderophore + NADP(+) + H(+) = 2 a Fe(III)-siderophore + NADPH</text>
        <dbReference type="Rhea" id="RHEA:28795"/>
        <dbReference type="Rhea" id="RHEA-COMP:11342"/>
        <dbReference type="Rhea" id="RHEA-COMP:11344"/>
        <dbReference type="ChEBI" id="CHEBI:15378"/>
        <dbReference type="ChEBI" id="CHEBI:29033"/>
        <dbReference type="ChEBI" id="CHEBI:29034"/>
        <dbReference type="ChEBI" id="CHEBI:57783"/>
        <dbReference type="ChEBI" id="CHEBI:58349"/>
        <dbReference type="EC" id="1.16.1.9"/>
    </reaction>
</comment>
<keyword evidence="10" id="KW-0406">Ion transport</keyword>
<accession>A0AAD4EKK3</accession>
<dbReference type="Pfam" id="PF08030">
    <property type="entry name" value="NAD_binding_6"/>
    <property type="match status" value="1"/>
</dbReference>
<dbReference type="InterPro" id="IPR051410">
    <property type="entry name" value="Ferric/Cupric_Reductase"/>
</dbReference>
<keyword evidence="4" id="KW-0813">Transport</keyword>
<feature type="transmembrane region" description="Helical" evidence="14">
    <location>
        <begin position="211"/>
        <end position="228"/>
    </location>
</feature>
<dbReference type="Proteomes" id="UP001195769">
    <property type="component" value="Unassembled WGS sequence"/>
</dbReference>
<organism evidence="16 17">
    <name type="scientific">Suillus fuscotomentosus</name>
    <dbReference type="NCBI Taxonomy" id="1912939"/>
    <lineage>
        <taxon>Eukaryota</taxon>
        <taxon>Fungi</taxon>
        <taxon>Dikarya</taxon>
        <taxon>Basidiomycota</taxon>
        <taxon>Agaricomycotina</taxon>
        <taxon>Agaricomycetes</taxon>
        <taxon>Agaricomycetidae</taxon>
        <taxon>Boletales</taxon>
        <taxon>Suillineae</taxon>
        <taxon>Suillaceae</taxon>
        <taxon>Suillus</taxon>
    </lineage>
</organism>
<dbReference type="SFLD" id="SFLDS00052">
    <property type="entry name" value="Ferric_Reductase_Domain"/>
    <property type="match status" value="1"/>
</dbReference>
<dbReference type="InterPro" id="IPR017927">
    <property type="entry name" value="FAD-bd_FR_type"/>
</dbReference>
<dbReference type="InterPro" id="IPR039261">
    <property type="entry name" value="FNR_nucleotide-bd"/>
</dbReference>
<evidence type="ECO:0000256" key="4">
    <source>
        <dbReference type="ARBA" id="ARBA00022448"/>
    </source>
</evidence>
<keyword evidence="12" id="KW-0325">Glycoprotein</keyword>
<dbReference type="GO" id="GO:0015677">
    <property type="term" value="P:copper ion import"/>
    <property type="evidence" value="ECO:0007669"/>
    <property type="project" value="TreeGrafter"/>
</dbReference>
<dbReference type="EC" id="1.16.1.9" evidence="3"/>
<evidence type="ECO:0000256" key="2">
    <source>
        <dbReference type="ARBA" id="ARBA00006278"/>
    </source>
</evidence>
<name>A0AAD4EKK3_9AGAM</name>
<dbReference type="CDD" id="cd06186">
    <property type="entry name" value="NOX_Duox_like_FAD_NADP"/>
    <property type="match status" value="1"/>
</dbReference>
<keyword evidence="6 14" id="KW-0812">Transmembrane</keyword>
<dbReference type="InterPro" id="IPR013121">
    <property type="entry name" value="Fe_red_NAD-bd_6"/>
</dbReference>
<dbReference type="InterPro" id="IPR013130">
    <property type="entry name" value="Fe3_Rdtase_TM_dom"/>
</dbReference>
<dbReference type="PANTHER" id="PTHR32361">
    <property type="entry name" value="FERRIC/CUPRIC REDUCTASE TRANSMEMBRANE COMPONENT"/>
    <property type="match status" value="1"/>
</dbReference>
<feature type="transmembrane region" description="Helical" evidence="14">
    <location>
        <begin position="240"/>
        <end position="258"/>
    </location>
</feature>
<evidence type="ECO:0000256" key="9">
    <source>
        <dbReference type="ARBA" id="ARBA00023002"/>
    </source>
</evidence>
<evidence type="ECO:0000256" key="3">
    <source>
        <dbReference type="ARBA" id="ARBA00012668"/>
    </source>
</evidence>
<dbReference type="GeneID" id="64672757"/>
<dbReference type="Pfam" id="PF08022">
    <property type="entry name" value="FAD_binding_8"/>
    <property type="match status" value="1"/>
</dbReference>
<dbReference type="GO" id="GO:0052851">
    <property type="term" value="F:ferric-chelate reductase (NADPH) activity"/>
    <property type="evidence" value="ECO:0007669"/>
    <property type="project" value="UniProtKB-EC"/>
</dbReference>
<evidence type="ECO:0000256" key="5">
    <source>
        <dbReference type="ARBA" id="ARBA00022475"/>
    </source>
</evidence>
<dbReference type="EMBL" id="JABBWK010000002">
    <property type="protein sequence ID" value="KAG1907913.1"/>
    <property type="molecule type" value="Genomic_DNA"/>
</dbReference>
<dbReference type="InterPro" id="IPR013112">
    <property type="entry name" value="FAD-bd_8"/>
</dbReference>
<feature type="transmembrane region" description="Helical" evidence="14">
    <location>
        <begin position="181"/>
        <end position="199"/>
    </location>
</feature>
<dbReference type="GO" id="GO:0006826">
    <property type="term" value="P:iron ion transport"/>
    <property type="evidence" value="ECO:0007669"/>
    <property type="project" value="TreeGrafter"/>
</dbReference>
<gene>
    <name evidence="16" type="ORF">F5891DRAFT_997788</name>
</gene>
<dbReference type="GO" id="GO:0005886">
    <property type="term" value="C:plasma membrane"/>
    <property type="evidence" value="ECO:0007669"/>
    <property type="project" value="UniProtKB-SubCell"/>
</dbReference>
<comment type="caution">
    <text evidence="16">The sequence shown here is derived from an EMBL/GenBank/DDBJ whole genome shotgun (WGS) entry which is preliminary data.</text>
</comment>
<protein>
    <recommendedName>
        <fullName evidence="3">ferric-chelate reductase (NADPH)</fullName>
        <ecNumber evidence="3">1.16.1.9</ecNumber>
    </recommendedName>
</protein>
<evidence type="ECO:0000256" key="10">
    <source>
        <dbReference type="ARBA" id="ARBA00023065"/>
    </source>
</evidence>
<keyword evidence="11 14" id="KW-0472">Membrane</keyword>
<dbReference type="GO" id="GO:0006879">
    <property type="term" value="P:intracellular iron ion homeostasis"/>
    <property type="evidence" value="ECO:0007669"/>
    <property type="project" value="TreeGrafter"/>
</dbReference>
<dbReference type="PANTHER" id="PTHR32361:SF9">
    <property type="entry name" value="FERRIC REDUCTASE TRANSMEMBRANE COMPONENT 3-RELATED"/>
    <property type="match status" value="1"/>
</dbReference>
<feature type="transmembrane region" description="Helical" evidence="14">
    <location>
        <begin position="27"/>
        <end position="44"/>
    </location>
</feature>
<evidence type="ECO:0000256" key="6">
    <source>
        <dbReference type="ARBA" id="ARBA00022692"/>
    </source>
</evidence>
<evidence type="ECO:0000313" key="17">
    <source>
        <dbReference type="Proteomes" id="UP001195769"/>
    </source>
</evidence>
<evidence type="ECO:0000256" key="12">
    <source>
        <dbReference type="ARBA" id="ARBA00023180"/>
    </source>
</evidence>
<evidence type="ECO:0000259" key="15">
    <source>
        <dbReference type="PROSITE" id="PS51384"/>
    </source>
</evidence>
<keyword evidence="17" id="KW-1185">Reference proteome</keyword>
<evidence type="ECO:0000256" key="7">
    <source>
        <dbReference type="ARBA" id="ARBA00022982"/>
    </source>
</evidence>
<dbReference type="SFLD" id="SFLDG01168">
    <property type="entry name" value="Ferric_reductase_subgroup_(FRE"/>
    <property type="match status" value="1"/>
</dbReference>
<dbReference type="AlphaFoldDB" id="A0AAD4EKK3"/>
<evidence type="ECO:0000256" key="13">
    <source>
        <dbReference type="ARBA" id="ARBA00048483"/>
    </source>
</evidence>
<dbReference type="InterPro" id="IPR017938">
    <property type="entry name" value="Riboflavin_synthase-like_b-brl"/>
</dbReference>
<comment type="similarity">
    <text evidence="2">Belongs to the ferric reductase (FRE) family.</text>
</comment>
<keyword evidence="8 14" id="KW-1133">Transmembrane helix</keyword>
<dbReference type="Pfam" id="PF01794">
    <property type="entry name" value="Ferric_reduct"/>
    <property type="match status" value="1"/>
</dbReference>
<dbReference type="Gene3D" id="3.40.50.80">
    <property type="entry name" value="Nucleotide-binding domain of ferredoxin-NADP reductase (FNR) module"/>
    <property type="match status" value="1"/>
</dbReference>